<dbReference type="KEGG" id="gtr:GLOTRDRAFT_68350"/>
<dbReference type="AlphaFoldDB" id="S7QM93"/>
<accession>S7QM93</accession>
<dbReference type="GeneID" id="19307878"/>
<evidence type="ECO:0000256" key="2">
    <source>
        <dbReference type="ARBA" id="ARBA00038334"/>
    </source>
</evidence>
<comment type="similarity">
    <text evidence="2">Belongs to the AB hydrolase superfamily. Epoxide hydrolase family.</text>
</comment>
<keyword evidence="1 4" id="KW-0378">Hydrolase</keyword>
<dbReference type="SUPFAM" id="SSF53474">
    <property type="entry name" value="alpha/beta-Hydrolases"/>
    <property type="match status" value="1"/>
</dbReference>
<dbReference type="PRINTS" id="PR00111">
    <property type="entry name" value="ABHYDROLASE"/>
</dbReference>
<reference evidence="4 5" key="1">
    <citation type="journal article" date="2012" name="Science">
        <title>The Paleozoic origin of enzymatic lignin decomposition reconstructed from 31 fungal genomes.</title>
        <authorList>
            <person name="Floudas D."/>
            <person name="Binder M."/>
            <person name="Riley R."/>
            <person name="Barry K."/>
            <person name="Blanchette R.A."/>
            <person name="Henrissat B."/>
            <person name="Martinez A.T."/>
            <person name="Otillar R."/>
            <person name="Spatafora J.W."/>
            <person name="Yadav J.S."/>
            <person name="Aerts A."/>
            <person name="Benoit I."/>
            <person name="Boyd A."/>
            <person name="Carlson A."/>
            <person name="Copeland A."/>
            <person name="Coutinho P.M."/>
            <person name="de Vries R.P."/>
            <person name="Ferreira P."/>
            <person name="Findley K."/>
            <person name="Foster B."/>
            <person name="Gaskell J."/>
            <person name="Glotzer D."/>
            <person name="Gorecki P."/>
            <person name="Heitman J."/>
            <person name="Hesse C."/>
            <person name="Hori C."/>
            <person name="Igarashi K."/>
            <person name="Jurgens J.A."/>
            <person name="Kallen N."/>
            <person name="Kersten P."/>
            <person name="Kohler A."/>
            <person name="Kuees U."/>
            <person name="Kumar T.K.A."/>
            <person name="Kuo A."/>
            <person name="LaButti K."/>
            <person name="Larrondo L.F."/>
            <person name="Lindquist E."/>
            <person name="Ling A."/>
            <person name="Lombard V."/>
            <person name="Lucas S."/>
            <person name="Lundell T."/>
            <person name="Martin R."/>
            <person name="McLaughlin D.J."/>
            <person name="Morgenstern I."/>
            <person name="Morin E."/>
            <person name="Murat C."/>
            <person name="Nagy L.G."/>
            <person name="Nolan M."/>
            <person name="Ohm R.A."/>
            <person name="Patyshakuliyeva A."/>
            <person name="Rokas A."/>
            <person name="Ruiz-Duenas F.J."/>
            <person name="Sabat G."/>
            <person name="Salamov A."/>
            <person name="Samejima M."/>
            <person name="Schmutz J."/>
            <person name="Slot J.C."/>
            <person name="St John F."/>
            <person name="Stenlid J."/>
            <person name="Sun H."/>
            <person name="Sun S."/>
            <person name="Syed K."/>
            <person name="Tsang A."/>
            <person name="Wiebenga A."/>
            <person name="Young D."/>
            <person name="Pisabarro A."/>
            <person name="Eastwood D.C."/>
            <person name="Martin F."/>
            <person name="Cullen D."/>
            <person name="Grigoriev I.V."/>
            <person name="Hibbett D.S."/>
        </authorList>
    </citation>
    <scope>NUCLEOTIDE SEQUENCE [LARGE SCALE GENOMIC DNA]</scope>
    <source>
        <strain evidence="4 5">ATCC 11539</strain>
    </source>
</reference>
<dbReference type="Pfam" id="PF00561">
    <property type="entry name" value="Abhydrolase_1"/>
    <property type="match status" value="1"/>
</dbReference>
<dbReference type="PRINTS" id="PR00412">
    <property type="entry name" value="EPOXHYDRLASE"/>
</dbReference>
<dbReference type="OMA" id="PVYFAAC"/>
<dbReference type="PANTHER" id="PTHR43329">
    <property type="entry name" value="EPOXIDE HYDROLASE"/>
    <property type="match status" value="1"/>
</dbReference>
<dbReference type="InterPro" id="IPR000639">
    <property type="entry name" value="Epox_hydrolase-like"/>
</dbReference>
<evidence type="ECO:0000256" key="1">
    <source>
        <dbReference type="ARBA" id="ARBA00022801"/>
    </source>
</evidence>
<dbReference type="GO" id="GO:0016787">
    <property type="term" value="F:hydrolase activity"/>
    <property type="evidence" value="ECO:0007669"/>
    <property type="project" value="UniProtKB-KW"/>
</dbReference>
<gene>
    <name evidence="4" type="ORF">GLOTRDRAFT_68350</name>
</gene>
<protein>
    <submittedName>
        <fullName evidence="4">Epoxide hydrolase</fullName>
    </submittedName>
</protein>
<dbReference type="InterPro" id="IPR029058">
    <property type="entry name" value="AB_hydrolase_fold"/>
</dbReference>
<dbReference type="HOGENOM" id="CLU_020336_7_0_1"/>
<sequence length="346" mass="39335">MDRSAYKDLQTYRGMHYHYFSIPAVGSKPTLLFLHGFPSTSFDWRYQVSYFKKKGYGLIVPDMLGYGGSDKPLEPEHYKASLLCQDMTSILDNEGVDKVIVIGHDLGSRIVSRLASYYPERFTAYAFLSIGYTPPMPKFDMHQALQMTKQRLGYELYGYWMFFSAEGADRIVDNHWDSFFSLVYPHDPTLWRTDLAPLGCCKAWLLANKTGPLPPYLSPEDKQIMSTLLRPLTGALNWYKVMTGGVQAADDRSVAPYRYSLPPTAPVLFVGCEKDYIGLVAAHKAATEKCAGEGMVRTEVFDSDHWVMFSHAERLNKLLEEWIGDAMRRKAEEQEHKGEANGDSRL</sequence>
<keyword evidence="5" id="KW-1185">Reference proteome</keyword>
<evidence type="ECO:0000313" key="5">
    <source>
        <dbReference type="Proteomes" id="UP000030669"/>
    </source>
</evidence>
<dbReference type="RefSeq" id="XP_007860959.1">
    <property type="nucleotide sequence ID" value="XM_007862768.1"/>
</dbReference>
<dbReference type="OrthoDB" id="408373at2759"/>
<proteinExistence type="inferred from homology"/>
<dbReference type="Proteomes" id="UP000030669">
    <property type="component" value="Unassembled WGS sequence"/>
</dbReference>
<dbReference type="STRING" id="670483.S7QM93"/>
<dbReference type="InterPro" id="IPR000073">
    <property type="entry name" value="AB_hydrolase_1"/>
</dbReference>
<evidence type="ECO:0000313" key="4">
    <source>
        <dbReference type="EMBL" id="EPQ60583.1"/>
    </source>
</evidence>
<dbReference type="Gene3D" id="3.40.50.1820">
    <property type="entry name" value="alpha/beta hydrolase"/>
    <property type="match status" value="1"/>
</dbReference>
<dbReference type="eggNOG" id="KOG4178">
    <property type="taxonomic scope" value="Eukaryota"/>
</dbReference>
<feature type="domain" description="AB hydrolase-1" evidence="3">
    <location>
        <begin position="29"/>
        <end position="154"/>
    </location>
</feature>
<organism evidence="4 5">
    <name type="scientific">Gloeophyllum trabeum (strain ATCC 11539 / FP-39264 / Madison 617)</name>
    <name type="common">Brown rot fungus</name>
    <dbReference type="NCBI Taxonomy" id="670483"/>
    <lineage>
        <taxon>Eukaryota</taxon>
        <taxon>Fungi</taxon>
        <taxon>Dikarya</taxon>
        <taxon>Basidiomycota</taxon>
        <taxon>Agaricomycotina</taxon>
        <taxon>Agaricomycetes</taxon>
        <taxon>Gloeophyllales</taxon>
        <taxon>Gloeophyllaceae</taxon>
        <taxon>Gloeophyllum</taxon>
    </lineage>
</organism>
<name>S7QM93_GLOTA</name>
<evidence type="ECO:0000259" key="3">
    <source>
        <dbReference type="Pfam" id="PF00561"/>
    </source>
</evidence>
<dbReference type="EMBL" id="KB469296">
    <property type="protein sequence ID" value="EPQ60583.1"/>
    <property type="molecule type" value="Genomic_DNA"/>
</dbReference>